<name>A0A6N9VC60_STRMI</name>
<comment type="caution">
    <text evidence="1">The sequence shown here is derived from an EMBL/GenBank/DDBJ whole genome shotgun (WGS) entry which is preliminary data.</text>
</comment>
<protein>
    <submittedName>
        <fullName evidence="1">Uncharacterized protein</fullName>
    </submittedName>
</protein>
<dbReference type="AlphaFoldDB" id="A0A6N9VC60"/>
<organism evidence="1 2">
    <name type="scientific">Streptomyces microflavus</name>
    <name type="common">Streptomyces lipmanii</name>
    <dbReference type="NCBI Taxonomy" id="1919"/>
    <lineage>
        <taxon>Bacteria</taxon>
        <taxon>Bacillati</taxon>
        <taxon>Actinomycetota</taxon>
        <taxon>Actinomycetes</taxon>
        <taxon>Kitasatosporales</taxon>
        <taxon>Streptomycetaceae</taxon>
        <taxon>Streptomyces</taxon>
    </lineage>
</organism>
<dbReference type="Proteomes" id="UP000471648">
    <property type="component" value="Unassembled WGS sequence"/>
</dbReference>
<evidence type="ECO:0000313" key="1">
    <source>
        <dbReference type="EMBL" id="NEB70450.1"/>
    </source>
</evidence>
<dbReference type="EMBL" id="JAAGME010001085">
    <property type="protein sequence ID" value="NEB70450.1"/>
    <property type="molecule type" value="Genomic_DNA"/>
</dbReference>
<feature type="non-terminal residue" evidence="1">
    <location>
        <position position="69"/>
    </location>
</feature>
<sequence length="69" mass="7519">LPGGRGQSARRWARPMPRTEAYVWLPVAASEDLTPRQLRVYALISYAQGRGIPVAEAELAASLHHHSGA</sequence>
<accession>A0A6N9VC60</accession>
<reference evidence="1 2" key="1">
    <citation type="submission" date="2020-01" db="EMBL/GenBank/DDBJ databases">
        <title>Insect and environment-associated Actinomycetes.</title>
        <authorList>
            <person name="Currrie C."/>
            <person name="Chevrette M."/>
            <person name="Carlson C."/>
            <person name="Stubbendieck R."/>
            <person name="Wendt-Pienkowski E."/>
        </authorList>
    </citation>
    <scope>NUCLEOTIDE SEQUENCE [LARGE SCALE GENOMIC DNA]</scope>
    <source>
        <strain evidence="1 2">SID14438</strain>
    </source>
</reference>
<gene>
    <name evidence="1" type="ORF">G3I39_25820</name>
</gene>
<evidence type="ECO:0000313" key="2">
    <source>
        <dbReference type="Proteomes" id="UP000471648"/>
    </source>
</evidence>
<feature type="non-terminal residue" evidence="1">
    <location>
        <position position="1"/>
    </location>
</feature>
<proteinExistence type="predicted"/>